<name>A0ABQ7QCL3_PLUXY</name>
<feature type="region of interest" description="Disordered" evidence="1">
    <location>
        <begin position="264"/>
        <end position="317"/>
    </location>
</feature>
<sequence>MILQLEDFVRRCKIDCLSLAPALLAANCRLNQDAQFLDDLLMKVLNALGRIDEEDTSADDDTTTFPSIDARTGHAVFQHLCTHAAGCLKHCGHLLARTRDLQAAGCVPPPATLQIDREIQATNKAIVTQLTQISVWAARLSSARCSVGAGSDKVLSLCINLYTHLTTAVKRCHTARLEPLLKVSCKKLSSCIDNTISYVESSVQPSPSRVLRDTKLIPRLVLRAEQYQHALHEHAHKHKLNWSHYLSLGTARDFRIKAPALQEALARDADDSRENNDEGRCLELEEPGINDAETTLPTPEASDEENDDHARKKRRVS</sequence>
<evidence type="ECO:0000313" key="3">
    <source>
        <dbReference type="EMBL" id="KAG7302976.1"/>
    </source>
</evidence>
<feature type="compositionally biased region" description="Basic and acidic residues" evidence="1">
    <location>
        <begin position="265"/>
        <end position="283"/>
    </location>
</feature>
<evidence type="ECO:0000256" key="1">
    <source>
        <dbReference type="SAM" id="MobiDB-lite"/>
    </source>
</evidence>
<evidence type="ECO:0000259" key="2">
    <source>
        <dbReference type="Pfam" id="PF14678"/>
    </source>
</evidence>
<evidence type="ECO:0000313" key="4">
    <source>
        <dbReference type="Proteomes" id="UP000823941"/>
    </source>
</evidence>
<dbReference type="PANTHER" id="PTHR21818">
    <property type="entry name" value="BC025462 PROTEIN"/>
    <property type="match status" value="1"/>
</dbReference>
<protein>
    <recommendedName>
        <fullName evidence="2">FANCI solenoid 4 domain-containing protein</fullName>
    </recommendedName>
</protein>
<dbReference type="Proteomes" id="UP000823941">
    <property type="component" value="Chromosome 17"/>
</dbReference>
<accession>A0ABQ7QCL3</accession>
<dbReference type="EMBL" id="JAHIBW010000017">
    <property type="protein sequence ID" value="KAG7302976.1"/>
    <property type="molecule type" value="Genomic_DNA"/>
</dbReference>
<comment type="caution">
    <text evidence="3">The sequence shown here is derived from an EMBL/GenBank/DDBJ whole genome shotgun (WGS) entry which is preliminary data.</text>
</comment>
<dbReference type="InterPro" id="IPR029314">
    <property type="entry name" value="FANCI_S4"/>
</dbReference>
<organism evidence="3 4">
    <name type="scientific">Plutella xylostella</name>
    <name type="common">Diamondback moth</name>
    <name type="synonym">Plutella maculipennis</name>
    <dbReference type="NCBI Taxonomy" id="51655"/>
    <lineage>
        <taxon>Eukaryota</taxon>
        <taxon>Metazoa</taxon>
        <taxon>Ecdysozoa</taxon>
        <taxon>Arthropoda</taxon>
        <taxon>Hexapoda</taxon>
        <taxon>Insecta</taxon>
        <taxon>Pterygota</taxon>
        <taxon>Neoptera</taxon>
        <taxon>Endopterygota</taxon>
        <taxon>Lepidoptera</taxon>
        <taxon>Glossata</taxon>
        <taxon>Ditrysia</taxon>
        <taxon>Yponomeutoidea</taxon>
        <taxon>Plutellidae</taxon>
        <taxon>Plutella</taxon>
    </lineage>
</organism>
<dbReference type="Pfam" id="PF14678">
    <property type="entry name" value="FANCI_S4"/>
    <property type="match status" value="1"/>
</dbReference>
<feature type="domain" description="FANCI solenoid 4" evidence="2">
    <location>
        <begin position="36"/>
        <end position="263"/>
    </location>
</feature>
<dbReference type="PANTHER" id="PTHR21818:SF0">
    <property type="entry name" value="FANCONI ANEMIA GROUP I PROTEIN"/>
    <property type="match status" value="1"/>
</dbReference>
<keyword evidence="4" id="KW-1185">Reference proteome</keyword>
<reference evidence="3 4" key="1">
    <citation type="submission" date="2021-06" db="EMBL/GenBank/DDBJ databases">
        <title>A haploid diamondback moth (Plutella xylostella L.) genome assembly resolves 31 chromosomes and identifies a diamide resistance mutation.</title>
        <authorList>
            <person name="Ward C.M."/>
            <person name="Perry K.D."/>
            <person name="Baker G."/>
            <person name="Powis K."/>
            <person name="Heckel D.G."/>
            <person name="Baxter S.W."/>
        </authorList>
    </citation>
    <scope>NUCLEOTIDE SEQUENCE [LARGE SCALE GENOMIC DNA]</scope>
    <source>
        <strain evidence="3 4">LV</strain>
        <tissue evidence="3">Single pupa</tissue>
    </source>
</reference>
<dbReference type="InterPro" id="IPR026171">
    <property type="entry name" value="FANCI"/>
</dbReference>
<gene>
    <name evidence="3" type="ORF">JYU34_012979</name>
</gene>
<proteinExistence type="predicted"/>